<evidence type="ECO:0000256" key="2">
    <source>
        <dbReference type="SAM" id="Phobius"/>
    </source>
</evidence>
<feature type="transmembrane region" description="Helical" evidence="2">
    <location>
        <begin position="132"/>
        <end position="155"/>
    </location>
</feature>
<name>A0ABR0F4L2_ZASCE</name>
<keyword evidence="2" id="KW-1133">Transmembrane helix</keyword>
<dbReference type="EMBL" id="JAXOVC010000001">
    <property type="protein sequence ID" value="KAK4508028.1"/>
    <property type="molecule type" value="Genomic_DNA"/>
</dbReference>
<feature type="transmembrane region" description="Helical" evidence="2">
    <location>
        <begin position="167"/>
        <end position="189"/>
    </location>
</feature>
<evidence type="ECO:0000313" key="4">
    <source>
        <dbReference type="Proteomes" id="UP001305779"/>
    </source>
</evidence>
<feature type="region of interest" description="Disordered" evidence="1">
    <location>
        <begin position="55"/>
        <end position="102"/>
    </location>
</feature>
<keyword evidence="2" id="KW-0812">Transmembrane</keyword>
<keyword evidence="2" id="KW-0472">Membrane</keyword>
<feature type="compositionally biased region" description="Low complexity" evidence="1">
    <location>
        <begin position="71"/>
        <end position="90"/>
    </location>
</feature>
<accession>A0ABR0F4L2</accession>
<reference evidence="3 4" key="1">
    <citation type="journal article" date="2023" name="G3 (Bethesda)">
        <title>A chromosome-level genome assembly of Zasmidium syzygii isolated from banana leaves.</title>
        <authorList>
            <person name="van Westerhoven A.C."/>
            <person name="Mehrabi R."/>
            <person name="Talebi R."/>
            <person name="Steentjes M.B.F."/>
            <person name="Corcolon B."/>
            <person name="Chong P.A."/>
            <person name="Kema G.H.J."/>
            <person name="Seidl M.F."/>
        </authorList>
    </citation>
    <scope>NUCLEOTIDE SEQUENCE [LARGE SCALE GENOMIC DNA]</scope>
    <source>
        <strain evidence="3 4">P124</strain>
    </source>
</reference>
<evidence type="ECO:0000313" key="3">
    <source>
        <dbReference type="EMBL" id="KAK4508028.1"/>
    </source>
</evidence>
<gene>
    <name evidence="3" type="ORF">PRZ48_001764</name>
</gene>
<organism evidence="3 4">
    <name type="scientific">Zasmidium cellare</name>
    <name type="common">Wine cellar mold</name>
    <name type="synonym">Racodium cellare</name>
    <dbReference type="NCBI Taxonomy" id="395010"/>
    <lineage>
        <taxon>Eukaryota</taxon>
        <taxon>Fungi</taxon>
        <taxon>Dikarya</taxon>
        <taxon>Ascomycota</taxon>
        <taxon>Pezizomycotina</taxon>
        <taxon>Dothideomycetes</taxon>
        <taxon>Dothideomycetidae</taxon>
        <taxon>Mycosphaerellales</taxon>
        <taxon>Mycosphaerellaceae</taxon>
        <taxon>Zasmidium</taxon>
    </lineage>
</organism>
<proteinExistence type="predicted"/>
<protein>
    <submittedName>
        <fullName evidence="3">Uncharacterized protein</fullName>
    </submittedName>
</protein>
<sequence>MAAASPMASNIRLLLRLPPTLRQSILPGRCAQFNSNGHCSVEAPFRTFASTKNLLQPKNAPKSVRKPPVQSPASSSRPTPTRSSPKGPSTPSQPIPVTPRGPAEFQPISKLNTIAPNLPSVLLYTAPRHGSFFATSYFFGVGILAGATYTGGIYLKDEPDKPRLPTSIKIAGLFTVLFLALAGTTFVMAPTKLIQSISIITQSSGRVLRFEVRKPLPFLKPYILDASPSQLAMNGTVVSTSSDASIRNVRLSEAKEFTESYFAKSQEGAPRGGVLAGLSSFNKSLVYAWPAFKRDVRRMWLRDKMTYIRIQDKGHHKLDLQGCHILDEGKPLEKAIEIDSDERPGIGGWIRRIAGS</sequence>
<keyword evidence="4" id="KW-1185">Reference proteome</keyword>
<evidence type="ECO:0000256" key="1">
    <source>
        <dbReference type="SAM" id="MobiDB-lite"/>
    </source>
</evidence>
<comment type="caution">
    <text evidence="3">The sequence shown here is derived from an EMBL/GenBank/DDBJ whole genome shotgun (WGS) entry which is preliminary data.</text>
</comment>
<dbReference type="Proteomes" id="UP001305779">
    <property type="component" value="Unassembled WGS sequence"/>
</dbReference>